<sequence>MGMHGYSQPPATTVVRTDSLPTVLRIMNKLVQLKYPDGTTDWKRAGEMLPGGYQLSTVSVTGVWVNSIKDNKKSLLKDEAN</sequence>
<accession>A0A645G5V7</accession>
<comment type="caution">
    <text evidence="1">The sequence shown here is derived from an EMBL/GenBank/DDBJ whole genome shotgun (WGS) entry which is preliminary data.</text>
</comment>
<protein>
    <submittedName>
        <fullName evidence="1">Uncharacterized protein</fullName>
    </submittedName>
</protein>
<name>A0A645G5V7_9ZZZZ</name>
<reference evidence="1" key="1">
    <citation type="submission" date="2019-08" db="EMBL/GenBank/DDBJ databases">
        <authorList>
            <person name="Kucharzyk K."/>
            <person name="Murdoch R.W."/>
            <person name="Higgins S."/>
            <person name="Loffler F."/>
        </authorList>
    </citation>
    <scope>NUCLEOTIDE SEQUENCE</scope>
</reference>
<dbReference type="AlphaFoldDB" id="A0A645G5V7"/>
<gene>
    <name evidence="1" type="ORF">SDC9_168568</name>
</gene>
<evidence type="ECO:0000313" key="1">
    <source>
        <dbReference type="EMBL" id="MPN21189.1"/>
    </source>
</evidence>
<proteinExistence type="predicted"/>
<dbReference type="EMBL" id="VSSQ01069113">
    <property type="protein sequence ID" value="MPN21189.1"/>
    <property type="molecule type" value="Genomic_DNA"/>
</dbReference>
<organism evidence="1">
    <name type="scientific">bioreactor metagenome</name>
    <dbReference type="NCBI Taxonomy" id="1076179"/>
    <lineage>
        <taxon>unclassified sequences</taxon>
        <taxon>metagenomes</taxon>
        <taxon>ecological metagenomes</taxon>
    </lineage>
</organism>